<accession>A0A0J1KJU9</accession>
<dbReference type="AlphaFoldDB" id="A0A0J1KJU9"/>
<evidence type="ECO:0000313" key="1">
    <source>
        <dbReference type="EMBL" id="KLV16885.1"/>
    </source>
</evidence>
<evidence type="ECO:0000313" key="2">
    <source>
        <dbReference type="Proteomes" id="UP000035904"/>
    </source>
</evidence>
<reference evidence="1 2" key="1">
    <citation type="submission" date="2015-05" db="EMBL/GenBank/DDBJ databases">
        <title>Whole genome sequence and identification of bacterial endophytes from Costus igneus.</title>
        <authorList>
            <person name="Lee Y.P."/>
            <person name="Gan H.M."/>
            <person name="Eng W."/>
            <person name="Wheatley M.S."/>
            <person name="Caraballo A."/>
            <person name="Polter S."/>
            <person name="Savka M.A."/>
            <person name="Hudson A.O."/>
        </authorList>
    </citation>
    <scope>NUCLEOTIDE SEQUENCE [LARGE SCALE GENOMIC DNA]</scope>
    <source>
        <strain evidence="1 2">RIT375</strain>
    </source>
</reference>
<organism evidence="1 2">
    <name type="scientific">Bacillus anthracis</name>
    <name type="common">anthrax bacterium</name>
    <dbReference type="NCBI Taxonomy" id="1392"/>
    <lineage>
        <taxon>Bacteria</taxon>
        <taxon>Bacillati</taxon>
        <taxon>Bacillota</taxon>
        <taxon>Bacilli</taxon>
        <taxon>Bacillales</taxon>
        <taxon>Bacillaceae</taxon>
        <taxon>Bacillus</taxon>
        <taxon>Bacillus cereus group</taxon>
    </lineage>
</organism>
<dbReference type="EMBL" id="LDPG01000014">
    <property type="protein sequence ID" value="KLV16885.1"/>
    <property type="molecule type" value="Genomic_DNA"/>
</dbReference>
<sequence length="80" mass="9638">MIIEFDGYGINEYVFGRNRSLNELIIMYLNVKNEEISNEELLNLFCVRYHYEKIQKLLQEDVLSDIVIDLDTDYIYIPNR</sequence>
<gene>
    <name evidence="1" type="ORF">ABW01_18670</name>
</gene>
<dbReference type="Proteomes" id="UP000035904">
    <property type="component" value="Unassembled WGS sequence"/>
</dbReference>
<name>A0A0J1KJU9_BACAN</name>
<protein>
    <submittedName>
        <fullName evidence="1">Uncharacterized protein</fullName>
    </submittedName>
</protein>
<dbReference type="RefSeq" id="WP_038356731.1">
    <property type="nucleotide sequence ID" value="NZ_LDPG01000014.1"/>
</dbReference>
<comment type="caution">
    <text evidence="1">The sequence shown here is derived from an EMBL/GenBank/DDBJ whole genome shotgun (WGS) entry which is preliminary data.</text>
</comment>
<dbReference type="PATRIC" id="fig|1392.242.peg.1613"/>
<proteinExistence type="predicted"/>